<evidence type="ECO:0000313" key="1">
    <source>
        <dbReference type="EMBL" id="KKW09477.1"/>
    </source>
</evidence>
<dbReference type="InterPro" id="IPR009241">
    <property type="entry name" value="HigB-like"/>
</dbReference>
<dbReference type="Pfam" id="PF05973">
    <property type="entry name" value="Gp49"/>
    <property type="match status" value="1"/>
</dbReference>
<comment type="caution">
    <text evidence="1">The sequence shown here is derived from an EMBL/GenBank/DDBJ whole genome shotgun (WGS) entry which is preliminary data.</text>
</comment>
<reference evidence="1 2" key="1">
    <citation type="journal article" date="2015" name="Nature">
        <title>rRNA introns, odd ribosomes, and small enigmatic genomes across a large radiation of phyla.</title>
        <authorList>
            <person name="Brown C.T."/>
            <person name="Hug L.A."/>
            <person name="Thomas B.C."/>
            <person name="Sharon I."/>
            <person name="Castelle C.J."/>
            <person name="Singh A."/>
            <person name="Wilkins M.J."/>
            <person name="Williams K.H."/>
            <person name="Banfield J.F."/>
        </authorList>
    </citation>
    <scope>NUCLEOTIDE SEQUENCE [LARGE SCALE GENOMIC DNA]</scope>
</reference>
<evidence type="ECO:0000313" key="2">
    <source>
        <dbReference type="Proteomes" id="UP000033965"/>
    </source>
</evidence>
<evidence type="ECO:0008006" key="3">
    <source>
        <dbReference type="Google" id="ProtNLM"/>
    </source>
</evidence>
<protein>
    <recommendedName>
        <fullName evidence="3">Type II toxin-antitoxin system RelE/ParE family toxin</fullName>
    </recommendedName>
</protein>
<organism evidence="1 2">
    <name type="scientific">Candidatus Kaiserbacteria bacterium GW2011_GWA2_49_19</name>
    <dbReference type="NCBI Taxonomy" id="1618669"/>
    <lineage>
        <taxon>Bacteria</taxon>
        <taxon>Candidatus Kaiseribacteriota</taxon>
    </lineage>
</organism>
<gene>
    <name evidence="1" type="ORF">UY44_C0001G0042</name>
</gene>
<dbReference type="InterPro" id="IPR035093">
    <property type="entry name" value="RelE/ParE_toxin_dom_sf"/>
</dbReference>
<name>A0A0G1Y3K8_9BACT</name>
<sequence length="105" mass="12508">MEIIIWNQKLEKFIKDLDKDTYLRVLKTVRLLMELGNWIHMPDSKSLGKGLFELRTVGKSHVRLLYIFHKDKAYLVHGFIKKAWKISTKDIEYARHIQKDIVKLA</sequence>
<dbReference type="Proteomes" id="UP000033965">
    <property type="component" value="Unassembled WGS sequence"/>
</dbReference>
<proteinExistence type="predicted"/>
<dbReference type="AlphaFoldDB" id="A0A0G1Y3K8"/>
<dbReference type="EMBL" id="LCPZ01000001">
    <property type="protein sequence ID" value="KKW09477.1"/>
    <property type="molecule type" value="Genomic_DNA"/>
</dbReference>
<accession>A0A0G1Y3K8</accession>
<dbReference type="SUPFAM" id="SSF143011">
    <property type="entry name" value="RelE-like"/>
    <property type="match status" value="1"/>
</dbReference>